<evidence type="ECO:0000256" key="8">
    <source>
        <dbReference type="ARBA" id="ARBA00049360"/>
    </source>
</evidence>
<keyword evidence="4" id="KW-0547">Nucleotide-binding</keyword>
<protein>
    <submittedName>
        <fullName evidence="11">Actin-like protein 53D</fullName>
    </submittedName>
</protein>
<comment type="subcellular location">
    <subcellularLocation>
        <location evidence="1">Cytoplasm</location>
        <location evidence="1">Cytoskeleton</location>
    </subcellularLocation>
</comment>
<keyword evidence="3" id="KW-0963">Cytoplasm</keyword>
<dbReference type="SMART" id="SM00268">
    <property type="entry name" value="ACTIN"/>
    <property type="match status" value="1"/>
</dbReference>
<dbReference type="InterPro" id="IPR020902">
    <property type="entry name" value="Actin/actin-like_CS"/>
</dbReference>
<dbReference type="FunFam" id="3.30.420.40:FF:000205">
    <property type="entry name" value="Actin, alpha skeletal muscle"/>
    <property type="match status" value="1"/>
</dbReference>
<dbReference type="Gene3D" id="3.90.640.10">
    <property type="entry name" value="Actin, Chain A, domain 4"/>
    <property type="match status" value="1"/>
</dbReference>
<dbReference type="AlphaFoldDB" id="A0A6J1L8R0"/>
<evidence type="ECO:0000313" key="11">
    <source>
        <dbReference type="RefSeq" id="XP_023160594.1"/>
    </source>
</evidence>
<evidence type="ECO:0000256" key="5">
    <source>
        <dbReference type="ARBA" id="ARBA00022801"/>
    </source>
</evidence>
<accession>A0A6J1L8R0</accession>
<evidence type="ECO:0000256" key="2">
    <source>
        <dbReference type="ARBA" id="ARBA00006752"/>
    </source>
</evidence>
<dbReference type="Pfam" id="PF00022">
    <property type="entry name" value="Actin"/>
    <property type="match status" value="1"/>
</dbReference>
<dbReference type="GeneID" id="111592540"/>
<dbReference type="InterPro" id="IPR043129">
    <property type="entry name" value="ATPase_NBD"/>
</dbReference>
<dbReference type="KEGG" id="dhe:111592540"/>
<keyword evidence="7" id="KW-0206">Cytoskeleton</keyword>
<comment type="similarity">
    <text evidence="2 9">Belongs to the actin family.</text>
</comment>
<sequence>MFKYLKRANLKFICHTHGKLVRGHTQENMSEFCMPSKIEIDVSDQRTQQILFKSLKHRVANMQADDLSTAVVIDNGSGICKAGFSSESAPRVVFPSIVGRPRHLNVILDSAIDDCIIGDEAVRKRGILTLKYPIEHGVVTNWADMEKIWKHTFEQLRVESDGHPVLLTEPPLNPKKNREKMTEIMFENFRVPALYVAIQAVLSLYATGRTIGIVVDSGDGVTHTVPIYEGYALPHACMRLDLAGRDLTDYLGKLLMERGHTLSTSAEREIVREIKEKLCYVASNFDEELNQCLLRKSDFDELYELPDGTTINIGNERFRCPEALFKPSMLGQEVPGLHEAVFQSILKCDMDLRRDMYANIVLSGGTTMFRNIEVRLQEDISVMAPSTMRIKITANPERCFAVWSGGSVLASLSSFQNMWIDSSEYDDMGPSIIHRKCF</sequence>
<keyword evidence="10" id="KW-1185">Reference proteome</keyword>
<keyword evidence="6" id="KW-0067">ATP-binding</keyword>
<dbReference type="CTD" id="36879"/>
<dbReference type="Proteomes" id="UP000504633">
    <property type="component" value="Unplaced"/>
</dbReference>
<reference evidence="11" key="1">
    <citation type="submission" date="2025-08" db="UniProtKB">
        <authorList>
            <consortium name="RefSeq"/>
        </authorList>
    </citation>
    <scope>IDENTIFICATION</scope>
    <source>
        <strain evidence="11">15085-1641.00</strain>
        <tissue evidence="11">Whole body</tissue>
    </source>
</reference>
<dbReference type="PROSITE" id="PS01132">
    <property type="entry name" value="ACTINS_ACT_LIKE"/>
    <property type="match status" value="1"/>
</dbReference>
<dbReference type="FunFam" id="3.90.640.10:FF:000047">
    <property type="entry name" value="Actin, alpha skeletal muscle"/>
    <property type="match status" value="1"/>
</dbReference>
<dbReference type="OrthoDB" id="7822001at2759"/>
<keyword evidence="5" id="KW-0378">Hydrolase</keyword>
<dbReference type="PRINTS" id="PR00190">
    <property type="entry name" value="ACTIN"/>
</dbReference>
<dbReference type="Gene3D" id="3.30.420.40">
    <property type="match status" value="2"/>
</dbReference>
<dbReference type="InterPro" id="IPR004000">
    <property type="entry name" value="Actin"/>
</dbReference>
<evidence type="ECO:0000256" key="1">
    <source>
        <dbReference type="ARBA" id="ARBA00004245"/>
    </source>
</evidence>
<evidence type="ECO:0000256" key="7">
    <source>
        <dbReference type="ARBA" id="ARBA00023212"/>
    </source>
</evidence>
<organism evidence="10 11">
    <name type="scientific">Drosophila hydei</name>
    <name type="common">Fruit fly</name>
    <dbReference type="NCBI Taxonomy" id="7224"/>
    <lineage>
        <taxon>Eukaryota</taxon>
        <taxon>Metazoa</taxon>
        <taxon>Ecdysozoa</taxon>
        <taxon>Arthropoda</taxon>
        <taxon>Hexapoda</taxon>
        <taxon>Insecta</taxon>
        <taxon>Pterygota</taxon>
        <taxon>Neoptera</taxon>
        <taxon>Endopterygota</taxon>
        <taxon>Diptera</taxon>
        <taxon>Brachycera</taxon>
        <taxon>Muscomorpha</taxon>
        <taxon>Ephydroidea</taxon>
        <taxon>Drosophilidae</taxon>
        <taxon>Drosophila</taxon>
    </lineage>
</organism>
<gene>
    <name evidence="11" type="primary">LOC111592540</name>
</gene>
<dbReference type="GO" id="GO:0016787">
    <property type="term" value="F:hydrolase activity"/>
    <property type="evidence" value="ECO:0007669"/>
    <property type="project" value="UniProtKB-KW"/>
</dbReference>
<dbReference type="SUPFAM" id="SSF53067">
    <property type="entry name" value="Actin-like ATPase domain"/>
    <property type="match status" value="2"/>
</dbReference>
<dbReference type="PANTHER" id="PTHR11937">
    <property type="entry name" value="ACTIN"/>
    <property type="match status" value="1"/>
</dbReference>
<name>A0A6J1L8R0_DROHY</name>
<dbReference type="FunFam" id="3.30.420.40:FF:000018">
    <property type="entry name" value="Actin-like protein (Centractin)"/>
    <property type="match status" value="1"/>
</dbReference>
<evidence type="ECO:0000256" key="3">
    <source>
        <dbReference type="ARBA" id="ARBA00022490"/>
    </source>
</evidence>
<comment type="catalytic activity">
    <reaction evidence="8">
        <text>ATP + H2O = ADP + phosphate + H(+)</text>
        <dbReference type="Rhea" id="RHEA:13065"/>
        <dbReference type="ChEBI" id="CHEBI:15377"/>
        <dbReference type="ChEBI" id="CHEBI:15378"/>
        <dbReference type="ChEBI" id="CHEBI:30616"/>
        <dbReference type="ChEBI" id="CHEBI:43474"/>
        <dbReference type="ChEBI" id="CHEBI:456216"/>
    </reaction>
</comment>
<dbReference type="GO" id="GO:0005856">
    <property type="term" value="C:cytoskeleton"/>
    <property type="evidence" value="ECO:0007669"/>
    <property type="project" value="UniProtKB-SubCell"/>
</dbReference>
<proteinExistence type="inferred from homology"/>
<evidence type="ECO:0000256" key="6">
    <source>
        <dbReference type="ARBA" id="ARBA00022840"/>
    </source>
</evidence>
<evidence type="ECO:0000256" key="9">
    <source>
        <dbReference type="RuleBase" id="RU000487"/>
    </source>
</evidence>
<evidence type="ECO:0000256" key="4">
    <source>
        <dbReference type="ARBA" id="ARBA00022741"/>
    </source>
</evidence>
<dbReference type="GO" id="GO:0005524">
    <property type="term" value="F:ATP binding"/>
    <property type="evidence" value="ECO:0007669"/>
    <property type="project" value="UniProtKB-KW"/>
</dbReference>
<dbReference type="OMA" id="TSFQNMW"/>
<dbReference type="RefSeq" id="XP_023160594.1">
    <property type="nucleotide sequence ID" value="XM_023304826.2"/>
</dbReference>
<evidence type="ECO:0000313" key="10">
    <source>
        <dbReference type="Proteomes" id="UP000504633"/>
    </source>
</evidence>